<evidence type="ECO:0000259" key="2">
    <source>
        <dbReference type="Pfam" id="PF13086"/>
    </source>
</evidence>
<feature type="compositionally biased region" description="Basic and acidic residues" evidence="1">
    <location>
        <begin position="96"/>
        <end position="105"/>
    </location>
</feature>
<dbReference type="Gene3D" id="3.40.50.300">
    <property type="entry name" value="P-loop containing nucleotide triphosphate hydrolases"/>
    <property type="match status" value="1"/>
</dbReference>
<dbReference type="InterPro" id="IPR041677">
    <property type="entry name" value="DNA2/NAM7_AAA_11"/>
</dbReference>
<dbReference type="EMBL" id="JAZHXI010000008">
    <property type="protein sequence ID" value="KAL2069372.1"/>
    <property type="molecule type" value="Genomic_DNA"/>
</dbReference>
<evidence type="ECO:0000256" key="1">
    <source>
        <dbReference type="SAM" id="MobiDB-lite"/>
    </source>
</evidence>
<reference evidence="3 4" key="1">
    <citation type="journal article" date="2024" name="Commun. Biol.">
        <title>Comparative genomic analysis of thermophilic fungi reveals convergent evolutionary adaptations and gene losses.</title>
        <authorList>
            <person name="Steindorff A.S."/>
            <person name="Aguilar-Pontes M.V."/>
            <person name="Robinson A.J."/>
            <person name="Andreopoulos B."/>
            <person name="LaButti K."/>
            <person name="Kuo A."/>
            <person name="Mondo S."/>
            <person name="Riley R."/>
            <person name="Otillar R."/>
            <person name="Haridas S."/>
            <person name="Lipzen A."/>
            <person name="Grimwood J."/>
            <person name="Schmutz J."/>
            <person name="Clum A."/>
            <person name="Reid I.D."/>
            <person name="Moisan M.C."/>
            <person name="Butler G."/>
            <person name="Nguyen T.T.M."/>
            <person name="Dewar K."/>
            <person name="Conant G."/>
            <person name="Drula E."/>
            <person name="Henrissat B."/>
            <person name="Hansel C."/>
            <person name="Singer S."/>
            <person name="Hutchinson M.I."/>
            <person name="de Vries R.P."/>
            <person name="Natvig D.O."/>
            <person name="Powell A.J."/>
            <person name="Tsang A."/>
            <person name="Grigoriev I.V."/>
        </authorList>
    </citation>
    <scope>NUCLEOTIDE SEQUENCE [LARGE SCALE GENOMIC DNA]</scope>
    <source>
        <strain evidence="3 4">CBS 494.80</strain>
    </source>
</reference>
<evidence type="ECO:0000313" key="3">
    <source>
        <dbReference type="EMBL" id="KAL2069372.1"/>
    </source>
</evidence>
<feature type="region of interest" description="Disordered" evidence="1">
    <location>
        <begin position="120"/>
        <end position="235"/>
    </location>
</feature>
<protein>
    <recommendedName>
        <fullName evidence="2">DNA2/NAM7 helicase helicase domain-containing protein</fullName>
    </recommendedName>
</protein>
<proteinExistence type="predicted"/>
<feature type="region of interest" description="Disordered" evidence="1">
    <location>
        <begin position="94"/>
        <end position="113"/>
    </location>
</feature>
<feature type="compositionally biased region" description="Basic and acidic residues" evidence="1">
    <location>
        <begin position="145"/>
        <end position="176"/>
    </location>
</feature>
<comment type="caution">
    <text evidence="3">The sequence shown here is derived from an EMBL/GenBank/DDBJ whole genome shotgun (WGS) entry which is preliminary data.</text>
</comment>
<gene>
    <name evidence="3" type="ORF">VTL71DRAFT_15710</name>
</gene>
<organism evidence="3 4">
    <name type="scientific">Oculimacula yallundae</name>
    <dbReference type="NCBI Taxonomy" id="86028"/>
    <lineage>
        <taxon>Eukaryota</taxon>
        <taxon>Fungi</taxon>
        <taxon>Dikarya</taxon>
        <taxon>Ascomycota</taxon>
        <taxon>Pezizomycotina</taxon>
        <taxon>Leotiomycetes</taxon>
        <taxon>Helotiales</taxon>
        <taxon>Ploettnerulaceae</taxon>
        <taxon>Oculimacula</taxon>
    </lineage>
</organism>
<dbReference type="InterPro" id="IPR027417">
    <property type="entry name" value="P-loop_NTPase"/>
</dbReference>
<sequence>MTSRVTADIGCTDGIQCGFAHFSGRCTLKNQCALEDERESLVCVSFLFVDGDLMISSAAREAFEVEMLKMLLYAGDGDGNANGNEKLKCGGQCQLEDQRGDKPPMERLPQTNDANLLAVKKQSTPRENKDDSPFVPIDAETPSSDSDRHDPDDCQEPRSSRGYGRKQEDEPQRERTSQTSTIAQELTAETPEAPTRKIKVTTGSGAKSSRKRTPRQFYLTSNSSAGDKQPLPAPNEQHELLGSAAFDEQNNSVKKPSSELQLSSLPAASEHTLACAAISDPEGGDVNGSTAICRASSSWTLYLPYQADLESRLYGIGEMFALTGHGKNLNQYLVNVYKDNRMNVEYIDRWTHDAPSKTIFLKVIDTTKPTKVRIDALNNLNPITGVAAHVELDDEDEYGNDELQKEIPLPEVLTARQKATLRGILIGLNNKPKHVDFFDGVSEENVQNLLNLCTEKQRLEIMSFVRKVPMGFLLLTGAPGSGKNTALITFILAHLLAGKAVGVYASANSAVNNIAFRTFRTIDKSSFINQREKLCLRVWSDQVESIILQGIDKLNIETFMEEHKSKSRLQPDEQQDDPDADKQQKVRQRVAFDFSISASAAVCMILGLLETDNVKLLQLRADNKHPTL</sequence>
<name>A0ABR4CI37_9HELO</name>
<dbReference type="SUPFAM" id="SSF52540">
    <property type="entry name" value="P-loop containing nucleoside triphosphate hydrolases"/>
    <property type="match status" value="1"/>
</dbReference>
<keyword evidence="4" id="KW-1185">Reference proteome</keyword>
<dbReference type="Pfam" id="PF13086">
    <property type="entry name" value="AAA_11"/>
    <property type="match status" value="1"/>
</dbReference>
<evidence type="ECO:0000313" key="4">
    <source>
        <dbReference type="Proteomes" id="UP001595075"/>
    </source>
</evidence>
<accession>A0ABR4CI37</accession>
<dbReference type="Proteomes" id="UP001595075">
    <property type="component" value="Unassembled WGS sequence"/>
</dbReference>
<feature type="domain" description="DNA2/NAM7 helicase helicase" evidence="2">
    <location>
        <begin position="455"/>
        <end position="585"/>
    </location>
</feature>